<evidence type="ECO:0000313" key="1">
    <source>
        <dbReference type="EMBL" id="CAI9917992.1"/>
    </source>
</evidence>
<gene>
    <name evidence="1" type="ORF">HINF_LOCUS5637</name>
    <name evidence="2" type="ORF">HINF_LOCUS5641</name>
    <name evidence="3" type="ORF">HINF_LOCUS72069</name>
    <name evidence="4" type="ORF">HINF_LOCUS72073</name>
</gene>
<reference evidence="1" key="1">
    <citation type="submission" date="2023-06" db="EMBL/GenBank/DDBJ databases">
        <authorList>
            <person name="Kurt Z."/>
        </authorList>
    </citation>
    <scope>NUCLEOTIDE SEQUENCE</scope>
</reference>
<accession>A0AA86NDV7</accession>
<dbReference type="AlphaFoldDB" id="A0AA86NDV7"/>
<dbReference type="EMBL" id="CATOUU010000146">
    <property type="protein sequence ID" value="CAI9917992.1"/>
    <property type="molecule type" value="Genomic_DNA"/>
</dbReference>
<name>A0AA86NDV7_9EUKA</name>
<comment type="caution">
    <text evidence="1">The sequence shown here is derived from an EMBL/GenBank/DDBJ whole genome shotgun (WGS) entry which is preliminary data.</text>
</comment>
<evidence type="ECO:0000313" key="2">
    <source>
        <dbReference type="EMBL" id="CAI9917996.1"/>
    </source>
</evidence>
<evidence type="ECO:0000313" key="5">
    <source>
        <dbReference type="Proteomes" id="UP001642409"/>
    </source>
</evidence>
<keyword evidence="5" id="KW-1185">Reference proteome</keyword>
<organism evidence="1">
    <name type="scientific">Hexamita inflata</name>
    <dbReference type="NCBI Taxonomy" id="28002"/>
    <lineage>
        <taxon>Eukaryota</taxon>
        <taxon>Metamonada</taxon>
        <taxon>Diplomonadida</taxon>
        <taxon>Hexamitidae</taxon>
        <taxon>Hexamitinae</taxon>
        <taxon>Hexamita</taxon>
    </lineage>
</organism>
<dbReference type="EMBL" id="CATOUU010000146">
    <property type="protein sequence ID" value="CAI9917996.1"/>
    <property type="molecule type" value="Genomic_DNA"/>
</dbReference>
<dbReference type="EMBL" id="CAXDID020000564">
    <property type="protein sequence ID" value="CAL6103286.1"/>
    <property type="molecule type" value="Genomic_DNA"/>
</dbReference>
<protein>
    <submittedName>
        <fullName evidence="3">Hypothetical_protein</fullName>
    </submittedName>
</protein>
<evidence type="ECO:0000313" key="4">
    <source>
        <dbReference type="EMBL" id="CAL6103286.1"/>
    </source>
</evidence>
<proteinExistence type="predicted"/>
<sequence length="116" mass="13666">MVYILSACLHGQHTSCWRSGLIPSRRWKYPSNSVASWPSSFRFDFTYFLLGRQGCLFQNIFNVLDFLQAFYFLQEYLALGSVDEFTFKERLEDQYQVGLKQPEKQDAKSECCKHNI</sequence>
<dbReference type="Proteomes" id="UP001642409">
    <property type="component" value="Unassembled WGS sequence"/>
</dbReference>
<dbReference type="EMBL" id="CAXDID020000564">
    <property type="protein sequence ID" value="CAL6103278.1"/>
    <property type="molecule type" value="Genomic_DNA"/>
</dbReference>
<reference evidence="3 5" key="2">
    <citation type="submission" date="2024-07" db="EMBL/GenBank/DDBJ databases">
        <authorList>
            <person name="Akdeniz Z."/>
        </authorList>
    </citation>
    <scope>NUCLEOTIDE SEQUENCE [LARGE SCALE GENOMIC DNA]</scope>
</reference>
<evidence type="ECO:0000313" key="3">
    <source>
        <dbReference type="EMBL" id="CAL6103278.1"/>
    </source>
</evidence>